<dbReference type="InterPro" id="IPR001789">
    <property type="entry name" value="Sig_transdc_resp-reg_receiver"/>
</dbReference>
<keyword evidence="5" id="KW-0804">Transcription</keyword>
<dbReference type="GO" id="GO:0005829">
    <property type="term" value="C:cytosol"/>
    <property type="evidence" value="ECO:0007669"/>
    <property type="project" value="TreeGrafter"/>
</dbReference>
<dbReference type="GO" id="GO:0000976">
    <property type="term" value="F:transcription cis-regulatory region binding"/>
    <property type="evidence" value="ECO:0007669"/>
    <property type="project" value="TreeGrafter"/>
</dbReference>
<accession>A0A7C9LN87</accession>
<evidence type="ECO:0000256" key="1">
    <source>
        <dbReference type="ARBA" id="ARBA00022553"/>
    </source>
</evidence>
<keyword evidence="4" id="KW-0238">DNA-binding</keyword>
<evidence type="ECO:0000256" key="3">
    <source>
        <dbReference type="ARBA" id="ARBA00023015"/>
    </source>
</evidence>
<dbReference type="EMBL" id="VENJ01000009">
    <property type="protein sequence ID" value="MTJ04522.1"/>
    <property type="molecule type" value="Genomic_DNA"/>
</dbReference>
<evidence type="ECO:0000313" key="8">
    <source>
        <dbReference type="EMBL" id="MTJ04522.1"/>
    </source>
</evidence>
<dbReference type="PANTHER" id="PTHR48111">
    <property type="entry name" value="REGULATOR OF RPOS"/>
    <property type="match status" value="1"/>
</dbReference>
<dbReference type="Proteomes" id="UP000483078">
    <property type="component" value="Unassembled WGS sequence"/>
</dbReference>
<evidence type="ECO:0000313" key="9">
    <source>
        <dbReference type="Proteomes" id="UP000483078"/>
    </source>
</evidence>
<proteinExistence type="predicted"/>
<comment type="caution">
    <text evidence="8">The sequence shown here is derived from an EMBL/GenBank/DDBJ whole genome shotgun (WGS) entry which is preliminary data.</text>
</comment>
<dbReference type="InterPro" id="IPR011006">
    <property type="entry name" value="CheY-like_superfamily"/>
</dbReference>
<dbReference type="AlphaFoldDB" id="A0A7C9LN87"/>
<keyword evidence="3" id="KW-0805">Transcription regulation</keyword>
<reference evidence="8 9" key="1">
    <citation type="submission" date="2019-06" db="EMBL/GenBank/DDBJ databases">
        <title>Enrichment of Autotrophic Halophilic Microorganisms from Red Sea Brine Pool Using Microbial Electrosynthesis System.</title>
        <authorList>
            <person name="Alqahtani M.F."/>
            <person name="Bajracharya S."/>
            <person name="Katuri K.P."/>
            <person name="Ali M."/>
            <person name="Saikaly P.E."/>
        </authorList>
    </citation>
    <scope>NUCLEOTIDE SEQUENCE [LARGE SCALE GENOMIC DNA]</scope>
    <source>
        <strain evidence="8">MES6</strain>
    </source>
</reference>
<dbReference type="GO" id="GO:0000156">
    <property type="term" value="F:phosphorelay response regulator activity"/>
    <property type="evidence" value="ECO:0007669"/>
    <property type="project" value="TreeGrafter"/>
</dbReference>
<sequence>MRILAVDDEPLLLEVVKTSLSQLGYQDVTLANSGAEALVAMDKASVPFDCCLFDIQMPEMDGITLIGAVREKPAYKRTPILMLTRVSERESIDAAFSAGATDYINKPLDRIDLKARMGMVERLVEERRRANAVSVVAHAAESQEPAPFETPLFMDGIGGLVEYLALENYVLTLGRKQMFSIAALGFSVENAAAIYRRAPGLQFEYMLGDVATVIFEVMKANNLMFAHAGGGDFICLLPRMNEIDTEQIEDELRLALSDFSGLYAADGMPVPRVRVGQPVRSNVFSLTRADQILTRALADAQPKDPMPEPAWKRALK</sequence>
<evidence type="ECO:0000256" key="2">
    <source>
        <dbReference type="ARBA" id="ARBA00023012"/>
    </source>
</evidence>
<keyword evidence="1 6" id="KW-0597">Phosphoprotein</keyword>
<dbReference type="PROSITE" id="PS50110">
    <property type="entry name" value="RESPONSE_REGULATORY"/>
    <property type="match status" value="1"/>
</dbReference>
<dbReference type="Pfam" id="PF00072">
    <property type="entry name" value="Response_reg"/>
    <property type="match status" value="1"/>
</dbReference>
<feature type="domain" description="Response regulatory" evidence="7">
    <location>
        <begin position="2"/>
        <end position="121"/>
    </location>
</feature>
<evidence type="ECO:0000256" key="4">
    <source>
        <dbReference type="ARBA" id="ARBA00023125"/>
    </source>
</evidence>
<dbReference type="GO" id="GO:0006355">
    <property type="term" value="P:regulation of DNA-templated transcription"/>
    <property type="evidence" value="ECO:0007669"/>
    <property type="project" value="TreeGrafter"/>
</dbReference>
<feature type="modified residue" description="4-aspartylphosphate" evidence="6">
    <location>
        <position position="54"/>
    </location>
</feature>
<evidence type="ECO:0000256" key="5">
    <source>
        <dbReference type="ARBA" id="ARBA00023163"/>
    </source>
</evidence>
<protein>
    <submittedName>
        <fullName evidence="8">Response regulator</fullName>
    </submittedName>
</protein>
<name>A0A7C9LN87_9RHOB</name>
<gene>
    <name evidence="8" type="ORF">FH759_07510</name>
</gene>
<evidence type="ECO:0000259" key="7">
    <source>
        <dbReference type="PROSITE" id="PS50110"/>
    </source>
</evidence>
<evidence type="ECO:0000256" key="6">
    <source>
        <dbReference type="PROSITE-ProRule" id="PRU00169"/>
    </source>
</evidence>
<dbReference type="SUPFAM" id="SSF52172">
    <property type="entry name" value="CheY-like"/>
    <property type="match status" value="1"/>
</dbReference>
<dbReference type="GO" id="GO:0032993">
    <property type="term" value="C:protein-DNA complex"/>
    <property type="evidence" value="ECO:0007669"/>
    <property type="project" value="TreeGrafter"/>
</dbReference>
<dbReference type="SMART" id="SM00448">
    <property type="entry name" value="REC"/>
    <property type="match status" value="1"/>
</dbReference>
<organism evidence="8 9">
    <name type="scientific">Sediminimonas qiaohouensis</name>
    <dbReference type="NCBI Taxonomy" id="552061"/>
    <lineage>
        <taxon>Bacteria</taxon>
        <taxon>Pseudomonadati</taxon>
        <taxon>Pseudomonadota</taxon>
        <taxon>Alphaproteobacteria</taxon>
        <taxon>Rhodobacterales</taxon>
        <taxon>Roseobacteraceae</taxon>
        <taxon>Sediminimonas</taxon>
    </lineage>
</organism>
<dbReference type="PANTHER" id="PTHR48111:SF1">
    <property type="entry name" value="TWO-COMPONENT RESPONSE REGULATOR ORR33"/>
    <property type="match status" value="1"/>
</dbReference>
<dbReference type="InterPro" id="IPR039420">
    <property type="entry name" value="WalR-like"/>
</dbReference>
<dbReference type="RefSeq" id="WP_051203014.1">
    <property type="nucleotide sequence ID" value="NZ_VENJ01000009.1"/>
</dbReference>
<keyword evidence="2" id="KW-0902">Two-component regulatory system</keyword>
<dbReference type="Gene3D" id="3.40.50.2300">
    <property type="match status" value="1"/>
</dbReference>